<dbReference type="Pfam" id="PF02014">
    <property type="entry name" value="Reeler"/>
    <property type="match status" value="1"/>
</dbReference>
<accession>A0A8J9Z9V6</accession>
<evidence type="ECO:0000313" key="4">
    <source>
        <dbReference type="Proteomes" id="UP000838412"/>
    </source>
</evidence>
<dbReference type="EMBL" id="OV696703">
    <property type="protein sequence ID" value="CAH1250577.1"/>
    <property type="molecule type" value="Genomic_DNA"/>
</dbReference>
<dbReference type="Proteomes" id="UP000838412">
    <property type="component" value="Chromosome 18"/>
</dbReference>
<feature type="domain" description="Reelin" evidence="2">
    <location>
        <begin position="86"/>
        <end position="147"/>
    </location>
</feature>
<evidence type="ECO:0000313" key="3">
    <source>
        <dbReference type="EMBL" id="CAH1250577.1"/>
    </source>
</evidence>
<feature type="region of interest" description="Disordered" evidence="1">
    <location>
        <begin position="184"/>
        <end position="231"/>
    </location>
</feature>
<dbReference type="InterPro" id="IPR042307">
    <property type="entry name" value="Reeler_sf"/>
</dbReference>
<name>A0A8J9Z9V6_BRALA</name>
<dbReference type="CDD" id="cd08544">
    <property type="entry name" value="Reeler"/>
    <property type="match status" value="1"/>
</dbReference>
<dbReference type="AlphaFoldDB" id="A0A8J9Z9V6"/>
<protein>
    <submittedName>
        <fullName evidence="3">Hypp8877 protein</fullName>
    </submittedName>
</protein>
<evidence type="ECO:0000256" key="1">
    <source>
        <dbReference type="SAM" id="MobiDB-lite"/>
    </source>
</evidence>
<feature type="compositionally biased region" description="Polar residues" evidence="1">
    <location>
        <begin position="662"/>
        <end position="676"/>
    </location>
</feature>
<feature type="compositionally biased region" description="Polar residues" evidence="1">
    <location>
        <begin position="608"/>
        <end position="624"/>
    </location>
</feature>
<dbReference type="OrthoDB" id="10041334at2759"/>
<sequence length="798" mass="87548">MPIADVMTRPGVTDEVRAVNLNPPRLGHGLEKPLYPNTDSSGRVKYVLTVRDDDLGPIQAGGSFNVLVSGLYGSRFHQLEVVASRGRLQTPPGDPALRAGTCHGLSAVTNTDNRTKNTVSFTWVAPDERLPDGECVTIRAAVVDEKQFLYQNDGGLTVQLCASLKQINLTRPNTTKPYRATVSTTKSSLRNLPIPSSATRPKSVYSLQNKDEKSGEKKGIHSYEVQKSPESVATASTQLSDFLTREMFQSANGGHRTDKGTTQPRARRFRKEKLLNILVRNRRESPSTRTDLATTIEDDRSLKWRLISKACCRSGSRFGNKPHVTDCDEASRKFVSRNIAELTHLRAVCVDEFAFCCKEKQREGGYLIESSEDQPTEPLDGSTGQQSAMAVSYTPTGATSSTTAEKEISIQHACCLNGLRTAYDSGKSCFDEGESYANQTNADELESANAATACMVEFSRCCEVLREHVESVEGSSSRPPQADLATLQDLQLTQHCCRQGSVEGLSPEADCEHSAVDYARLPLRNSTDRQLQCSSKYTECCSARQADNENLVALIYPSIHHTKTLKAASPFSNNQTGDDVQSPGTDFDSIIERILLGPQVANVLQSTTTPLGTGEQGTSQTALSNFDGHDNDKIQPVTELHNPDQLAEGPTTVPLRTATEAHMSQSIIDRSSKPTGSPNPPAHRSQSQLSWYDIGTDTLVVLSKHRRTLRLCCLQGKAVDIDSDHPNSCHLDADSYTMGARLTDQVKQSCKDVFVHCCESMDPGHRGTSLTRSSVRNIRRLLSYSGEHVSRSRERSYR</sequence>
<gene>
    <name evidence="3" type="primary">Hypp8877</name>
    <name evidence="3" type="ORF">BLAG_LOCUS11252</name>
</gene>
<feature type="compositionally biased region" description="Basic and acidic residues" evidence="1">
    <location>
        <begin position="209"/>
        <end position="221"/>
    </location>
</feature>
<dbReference type="Gene3D" id="2.60.40.4060">
    <property type="entry name" value="Reeler domain"/>
    <property type="match status" value="1"/>
</dbReference>
<feature type="region of interest" description="Disordered" evidence="1">
    <location>
        <begin position="608"/>
        <end position="689"/>
    </location>
</feature>
<keyword evidence="4" id="KW-1185">Reference proteome</keyword>
<reference evidence="3" key="1">
    <citation type="submission" date="2022-01" db="EMBL/GenBank/DDBJ databases">
        <authorList>
            <person name="Braso-Vives M."/>
        </authorList>
    </citation>
    <scope>NUCLEOTIDE SEQUENCE</scope>
</reference>
<dbReference type="InterPro" id="IPR002861">
    <property type="entry name" value="Reeler_dom"/>
</dbReference>
<organism evidence="3 4">
    <name type="scientific">Branchiostoma lanceolatum</name>
    <name type="common">Common lancelet</name>
    <name type="synonym">Amphioxus lanceolatum</name>
    <dbReference type="NCBI Taxonomy" id="7740"/>
    <lineage>
        <taxon>Eukaryota</taxon>
        <taxon>Metazoa</taxon>
        <taxon>Chordata</taxon>
        <taxon>Cephalochordata</taxon>
        <taxon>Leptocardii</taxon>
        <taxon>Amphioxiformes</taxon>
        <taxon>Branchiostomatidae</taxon>
        <taxon>Branchiostoma</taxon>
    </lineage>
</organism>
<evidence type="ECO:0000259" key="2">
    <source>
        <dbReference type="Pfam" id="PF02014"/>
    </source>
</evidence>
<proteinExistence type="predicted"/>
<feature type="compositionally biased region" description="Polar residues" evidence="1">
    <location>
        <begin position="184"/>
        <end position="208"/>
    </location>
</feature>